<dbReference type="SUPFAM" id="SSF52058">
    <property type="entry name" value="L domain-like"/>
    <property type="match status" value="1"/>
</dbReference>
<dbReference type="InterPro" id="IPR032675">
    <property type="entry name" value="LRR_dom_sf"/>
</dbReference>
<gene>
    <name evidence="3" type="primary">RPS5_7</name>
    <name evidence="3" type="ORF">CK203_082234</name>
</gene>
<proteinExistence type="predicted"/>
<evidence type="ECO:0000256" key="1">
    <source>
        <dbReference type="ARBA" id="ARBA00022821"/>
    </source>
</evidence>
<organism evidence="3 4">
    <name type="scientific">Vitis vinifera</name>
    <name type="common">Grape</name>
    <dbReference type="NCBI Taxonomy" id="29760"/>
    <lineage>
        <taxon>Eukaryota</taxon>
        <taxon>Viridiplantae</taxon>
        <taxon>Streptophyta</taxon>
        <taxon>Embryophyta</taxon>
        <taxon>Tracheophyta</taxon>
        <taxon>Spermatophyta</taxon>
        <taxon>Magnoliopsida</taxon>
        <taxon>eudicotyledons</taxon>
        <taxon>Gunneridae</taxon>
        <taxon>Pentapetalae</taxon>
        <taxon>rosids</taxon>
        <taxon>Vitales</taxon>
        <taxon>Vitaceae</taxon>
        <taxon>Viteae</taxon>
        <taxon>Vitis</taxon>
    </lineage>
</organism>
<dbReference type="Pfam" id="PF23247">
    <property type="entry name" value="LRR_RPS2"/>
    <property type="match status" value="1"/>
</dbReference>
<sequence>MHDVIRDMALWLAGENGKKKNKFVVKDGVESIRAQEVEKWKKTQRISLWDSNIEELREPPYFPNMETFLASYVKINFEKEVVVYSKFPRHQCLNNLCDVYISGCGELLNLTWLIFAPSLQFLSVSACESMEKVIDDERSEILEIAVDHLGVFSRLRSLALFCLPELRSIHGRALTFPSLRYICVFQCPSLRKLPFDSNIGVSKKLEKIKGEQEWWDELEWEDQTIMHKLTPYFQSDSSHYK</sequence>
<comment type="caution">
    <text evidence="3">The sequence shown here is derived from an EMBL/GenBank/DDBJ whole genome shotgun (WGS) entry which is preliminary data.</text>
</comment>
<evidence type="ECO:0000313" key="4">
    <source>
        <dbReference type="Proteomes" id="UP000288805"/>
    </source>
</evidence>
<accession>A0A438CNF4</accession>
<evidence type="ECO:0000313" key="3">
    <source>
        <dbReference type="EMBL" id="RVW24708.1"/>
    </source>
</evidence>
<name>A0A438CNF4_VITVI</name>
<feature type="domain" description="Disease resistance protein At4g27190-like leucine-rich repeats" evidence="2">
    <location>
        <begin position="80"/>
        <end position="193"/>
    </location>
</feature>
<dbReference type="PANTHER" id="PTHR33463:SF180">
    <property type="entry name" value="DISEASE RESISTANCE PROTEIN RPS5"/>
    <property type="match status" value="1"/>
</dbReference>
<keyword evidence="1" id="KW-0611">Plant defense</keyword>
<dbReference type="PANTHER" id="PTHR33463">
    <property type="entry name" value="NB-ARC DOMAIN-CONTAINING PROTEIN-RELATED"/>
    <property type="match status" value="1"/>
</dbReference>
<dbReference type="EMBL" id="QGNW01002166">
    <property type="protein sequence ID" value="RVW24708.1"/>
    <property type="molecule type" value="Genomic_DNA"/>
</dbReference>
<dbReference type="Gene3D" id="3.80.10.10">
    <property type="entry name" value="Ribonuclease Inhibitor"/>
    <property type="match status" value="1"/>
</dbReference>
<dbReference type="InterPro" id="IPR057135">
    <property type="entry name" value="At4g27190-like_LRR"/>
</dbReference>
<evidence type="ECO:0000259" key="2">
    <source>
        <dbReference type="Pfam" id="PF23247"/>
    </source>
</evidence>
<protein>
    <submittedName>
        <fullName evidence="3">Disease resistance protein RPS5</fullName>
    </submittedName>
</protein>
<reference evidence="3 4" key="1">
    <citation type="journal article" date="2018" name="PLoS Genet.">
        <title>Population sequencing reveals clonal diversity and ancestral inbreeding in the grapevine cultivar Chardonnay.</title>
        <authorList>
            <person name="Roach M.J."/>
            <person name="Johnson D.L."/>
            <person name="Bohlmann J."/>
            <person name="van Vuuren H.J."/>
            <person name="Jones S.J."/>
            <person name="Pretorius I.S."/>
            <person name="Schmidt S.A."/>
            <person name="Borneman A.R."/>
        </authorList>
    </citation>
    <scope>NUCLEOTIDE SEQUENCE [LARGE SCALE GENOMIC DNA]</scope>
    <source>
        <strain evidence="4">cv. Chardonnay</strain>
        <tissue evidence="3">Leaf</tissue>
    </source>
</reference>
<dbReference type="Proteomes" id="UP000288805">
    <property type="component" value="Unassembled WGS sequence"/>
</dbReference>
<dbReference type="AlphaFoldDB" id="A0A438CNF4"/>
<dbReference type="InterPro" id="IPR050905">
    <property type="entry name" value="Plant_NBS-LRR"/>
</dbReference>